<dbReference type="EMBL" id="AMEZ01000034">
    <property type="protein sequence ID" value="EKY27553.1"/>
    <property type="molecule type" value="Genomic_DNA"/>
</dbReference>
<name>L1QHV2_9CLOT</name>
<dbReference type="Pfam" id="PF20921">
    <property type="entry name" value="DUF1846_C"/>
    <property type="match status" value="1"/>
</dbReference>
<dbReference type="InterPro" id="IPR048496">
    <property type="entry name" value="DUF1846_N"/>
</dbReference>
<reference evidence="4 5" key="1">
    <citation type="submission" date="2012-05" db="EMBL/GenBank/DDBJ databases">
        <authorList>
            <person name="Weinstock G."/>
            <person name="Sodergren E."/>
            <person name="Lobos E.A."/>
            <person name="Fulton L."/>
            <person name="Fulton R."/>
            <person name="Courtney L."/>
            <person name="Fronick C."/>
            <person name="O'Laughlin M."/>
            <person name="Godfrey J."/>
            <person name="Wilson R.M."/>
            <person name="Miner T."/>
            <person name="Farmer C."/>
            <person name="Delehaunty K."/>
            <person name="Cordes M."/>
            <person name="Minx P."/>
            <person name="Tomlinson C."/>
            <person name="Chen J."/>
            <person name="Wollam A."/>
            <person name="Pepin K.H."/>
            <person name="Bhonagiri V."/>
            <person name="Zhang X."/>
            <person name="Suruliraj S."/>
            <person name="Warren W."/>
            <person name="Mitreva M."/>
            <person name="Mardis E.R."/>
            <person name="Wilson R.K."/>
        </authorList>
    </citation>
    <scope>NUCLEOTIDE SEQUENCE [LARGE SCALE GENOMIC DNA]</scope>
    <source>
        <strain evidence="4 5">DSM 1785</strain>
    </source>
</reference>
<protein>
    <recommendedName>
        <fullName evidence="1">UPF0371 protein HMPREF0216_01363</fullName>
    </recommendedName>
</protein>
<evidence type="ECO:0000259" key="3">
    <source>
        <dbReference type="Pfam" id="PF20921"/>
    </source>
</evidence>
<dbReference type="PATRIC" id="fig|545697.3.peg.1340"/>
<comment type="similarity">
    <text evidence="1">Belongs to the UPF0371 family.</text>
</comment>
<keyword evidence="5" id="KW-1185">Reference proteome</keyword>
<evidence type="ECO:0000313" key="5">
    <source>
        <dbReference type="Proteomes" id="UP000010420"/>
    </source>
</evidence>
<feature type="domain" description="DUF1846" evidence="3">
    <location>
        <begin position="351"/>
        <end position="509"/>
    </location>
</feature>
<sequence length="512" mass="58017">MLKKNYKIRSEHMKIGFDHEKYLEEQSKYILERVNNYDKLYLEFGGKLLFDLHAKRVLPGFDENAKIKLLHKLRENVEVVICVYAGDIERNKIRGDFGITYDMDVLRLIDDLRSYDLQVNSVVITRYNDQPSTTVFINKLERRGIKVYKHRATKGYPTDVDTIVSEEGYGKNPYIETTKPIVVVTAPGPGSGKLATCLSQLYHENKRGNVAGYSKFETFPVWNVPLKHPLNIAYEAATVDLKDVNMIDYFHLDAYGETAVNYNRDLETFPVLKRIIEKITGKESVYKSPTDMGVNRVGFGIVDDEVVKEASRQEIIRRYFKTGCEYKKGYVDKETFEHAKLIMEQVNLKPEDRKVVTPARERAVKLKEENREICTAVALELNDGTILTGKGSELLDASAAVLLNSVKYLANIADDMHLISPVILEPILALKSKTLGNQKISLNCEEVLIALSISAATNPTAQVAMEKLGMLKNCQVHSTTILPTTDEQTFRKLGIDVTCDAEYASESLFYNN</sequence>
<comment type="caution">
    <text evidence="4">The sequence shown here is derived from an EMBL/GenBank/DDBJ whole genome shotgun (WGS) entry which is preliminary data.</text>
</comment>
<dbReference type="Proteomes" id="UP000010420">
    <property type="component" value="Unassembled WGS sequence"/>
</dbReference>
<proteinExistence type="inferred from homology"/>
<dbReference type="Pfam" id="PF08903">
    <property type="entry name" value="DUF1846"/>
    <property type="match status" value="1"/>
</dbReference>
<dbReference type="InterPro" id="IPR014999">
    <property type="entry name" value="DUF1846"/>
</dbReference>
<evidence type="ECO:0000259" key="2">
    <source>
        <dbReference type="Pfam" id="PF08903"/>
    </source>
</evidence>
<dbReference type="Gene3D" id="3.40.140.40">
    <property type="entry name" value="Domain of unknown function (DUF1846), C-terminal subdomain"/>
    <property type="match status" value="1"/>
</dbReference>
<evidence type="ECO:0000256" key="1">
    <source>
        <dbReference type="HAMAP-Rule" id="MF_01567"/>
    </source>
</evidence>
<accession>L1QHV2</accession>
<evidence type="ECO:0000313" key="4">
    <source>
        <dbReference type="EMBL" id="EKY27553.1"/>
    </source>
</evidence>
<dbReference type="NCBIfam" id="NF010184">
    <property type="entry name" value="PRK13663.1"/>
    <property type="match status" value="1"/>
</dbReference>
<dbReference type="PIRSF" id="PIRSF033132">
    <property type="entry name" value="DUF1846"/>
    <property type="match status" value="1"/>
</dbReference>
<organism evidence="4 5">
    <name type="scientific">Clostridium celatum DSM 1785</name>
    <dbReference type="NCBI Taxonomy" id="545697"/>
    <lineage>
        <taxon>Bacteria</taxon>
        <taxon>Bacillati</taxon>
        <taxon>Bacillota</taxon>
        <taxon>Clostridia</taxon>
        <taxon>Eubacteriales</taxon>
        <taxon>Clostridiaceae</taxon>
        <taxon>Clostridium</taxon>
    </lineage>
</organism>
<dbReference type="STRING" id="545697.HMPREF0216_01363"/>
<dbReference type="InterPro" id="IPR048441">
    <property type="entry name" value="DUF1846_C"/>
</dbReference>
<dbReference type="Gene3D" id="3.10.630.10">
    <property type="entry name" value="dip2346 domain like"/>
    <property type="match status" value="1"/>
</dbReference>
<dbReference type="AlphaFoldDB" id="L1QHV2"/>
<dbReference type="HAMAP" id="MF_01567">
    <property type="entry name" value="UPF0371"/>
    <property type="match status" value="1"/>
</dbReference>
<feature type="domain" description="DUF1846" evidence="2">
    <location>
        <begin position="15"/>
        <end position="346"/>
    </location>
</feature>
<gene>
    <name evidence="4" type="ORF">HMPREF0216_01363</name>
</gene>
<dbReference type="eggNOG" id="COG4868">
    <property type="taxonomic scope" value="Bacteria"/>
</dbReference>
<dbReference type="HOGENOM" id="CLU_046981_0_0_9"/>
<dbReference type="Gene3D" id="1.20.1570.10">
    <property type="entry name" value="dip2346 domain like"/>
    <property type="match status" value="1"/>
</dbReference>